<sequence>MSSFDEKVKHTLKSYITRQHQRKQQQENKEQTPSAERCEIERKICYVQRTISELEKERRMLIQEFKQVLNEEIEIEKQRYMERMRFVRRLRFLFTHHYYLRL</sequence>
<evidence type="ECO:0000256" key="1">
    <source>
        <dbReference type="SAM" id="Coils"/>
    </source>
</evidence>
<feature type="coiled-coil region" evidence="1">
    <location>
        <begin position="51"/>
        <end position="90"/>
    </location>
</feature>
<proteinExistence type="predicted"/>
<feature type="compositionally biased region" description="Basic and acidic residues" evidence="2">
    <location>
        <begin position="24"/>
        <end position="36"/>
    </location>
</feature>
<dbReference type="RefSeq" id="XP_024869969.1">
    <property type="nucleotide sequence ID" value="XM_025014201.1"/>
</dbReference>
<gene>
    <name evidence="4" type="primary">LOC112453419</name>
    <name evidence="5" type="synonym">LOC112459478</name>
</gene>
<evidence type="ECO:0000313" key="5">
    <source>
        <dbReference type="RefSeq" id="XP_024879357.1"/>
    </source>
</evidence>
<reference evidence="4 5" key="1">
    <citation type="submission" date="2025-04" db="UniProtKB">
        <authorList>
            <consortium name="RefSeq"/>
        </authorList>
    </citation>
    <scope>IDENTIFICATION</scope>
    <source>
        <tissue evidence="4 5">Whole body</tissue>
    </source>
</reference>
<protein>
    <submittedName>
        <fullName evidence="4">Uncharacterized protein LOC112453419 isoform X1</fullName>
    </submittedName>
    <submittedName>
        <fullName evidence="5">Uncharacterized protein LOC112459478 isoform X1</fullName>
    </submittedName>
</protein>
<evidence type="ECO:0000313" key="4">
    <source>
        <dbReference type="RefSeq" id="XP_024869969.1"/>
    </source>
</evidence>
<organism evidence="3 4">
    <name type="scientific">Temnothorax curvispinosus</name>
    <dbReference type="NCBI Taxonomy" id="300111"/>
    <lineage>
        <taxon>Eukaryota</taxon>
        <taxon>Metazoa</taxon>
        <taxon>Ecdysozoa</taxon>
        <taxon>Arthropoda</taxon>
        <taxon>Hexapoda</taxon>
        <taxon>Insecta</taxon>
        <taxon>Pterygota</taxon>
        <taxon>Neoptera</taxon>
        <taxon>Endopterygota</taxon>
        <taxon>Hymenoptera</taxon>
        <taxon>Apocrita</taxon>
        <taxon>Aculeata</taxon>
        <taxon>Formicoidea</taxon>
        <taxon>Formicidae</taxon>
        <taxon>Myrmicinae</taxon>
        <taxon>Temnothorax</taxon>
    </lineage>
</organism>
<evidence type="ECO:0000256" key="2">
    <source>
        <dbReference type="SAM" id="MobiDB-lite"/>
    </source>
</evidence>
<dbReference type="AlphaFoldDB" id="A0A6J1PK01"/>
<keyword evidence="1" id="KW-0175">Coiled coil</keyword>
<dbReference type="GeneID" id="112453419"/>
<evidence type="ECO:0000313" key="3">
    <source>
        <dbReference type="Proteomes" id="UP000504618"/>
    </source>
</evidence>
<dbReference type="RefSeq" id="XP_024879357.1">
    <property type="nucleotide sequence ID" value="XM_025023589.1"/>
</dbReference>
<dbReference type="Proteomes" id="UP000504618">
    <property type="component" value="Unplaced"/>
</dbReference>
<accession>A0A6J1PK01</accession>
<keyword evidence="3" id="KW-1185">Reference proteome</keyword>
<feature type="region of interest" description="Disordered" evidence="2">
    <location>
        <begin position="15"/>
        <end position="36"/>
    </location>
</feature>
<name>A0A6J1PK01_9HYME</name>